<dbReference type="AlphaFoldDB" id="A0A9N9JDX5"/>
<dbReference type="InterPro" id="IPR029044">
    <property type="entry name" value="Nucleotide-diphossugar_trans"/>
</dbReference>
<dbReference type="GO" id="GO:0000139">
    <property type="term" value="C:Golgi membrane"/>
    <property type="evidence" value="ECO:0007669"/>
    <property type="project" value="TreeGrafter"/>
</dbReference>
<keyword evidence="3" id="KW-0808">Transferase</keyword>
<evidence type="ECO:0000256" key="2">
    <source>
        <dbReference type="ARBA" id="ARBA00022676"/>
    </source>
</evidence>
<dbReference type="PANTHER" id="PTHR31306">
    <property type="entry name" value="ALPHA-1,6-MANNOSYLTRANSFERASE MNN11-RELATED"/>
    <property type="match status" value="1"/>
</dbReference>
<comment type="similarity">
    <text evidence="1">Belongs to the glycosyltransferase 34 family.</text>
</comment>
<evidence type="ECO:0000256" key="3">
    <source>
        <dbReference type="ARBA" id="ARBA00022679"/>
    </source>
</evidence>
<dbReference type="InterPro" id="IPR008630">
    <property type="entry name" value="Glyco_trans_34"/>
</dbReference>
<gene>
    <name evidence="4" type="ORF">DERYTH_LOCUS19289</name>
</gene>
<comment type="caution">
    <text evidence="4">The sequence shown here is derived from an EMBL/GenBank/DDBJ whole genome shotgun (WGS) entry which is preliminary data.</text>
</comment>
<organism evidence="4 5">
    <name type="scientific">Dentiscutata erythropus</name>
    <dbReference type="NCBI Taxonomy" id="1348616"/>
    <lineage>
        <taxon>Eukaryota</taxon>
        <taxon>Fungi</taxon>
        <taxon>Fungi incertae sedis</taxon>
        <taxon>Mucoromycota</taxon>
        <taxon>Glomeromycotina</taxon>
        <taxon>Glomeromycetes</taxon>
        <taxon>Diversisporales</taxon>
        <taxon>Gigasporaceae</taxon>
        <taxon>Dentiscutata</taxon>
    </lineage>
</organism>
<keyword evidence="5" id="KW-1185">Reference proteome</keyword>
<evidence type="ECO:0000313" key="5">
    <source>
        <dbReference type="Proteomes" id="UP000789405"/>
    </source>
</evidence>
<sequence>MHLGPNEEILEGAIKDEEIFLNPPPDTNELLDHPVIYPISGDSIKPRHYKLLIAITSHIREIRTRKLLREYMFGIKDNLRPCMENNGDIYYKFLLKPYQQTDKKILRDFTAESVEFDDIEEFPNQSKLNWQKNCSYMGTYMYAVHFNLIDLIIIEIILLKIHSLEKQEITYDNIVIMEDHSVINLQKLLTILDSSVVNTHALTPRQKSNLIWGRFDTVDKDEMFIILGPESVATLLDLDYFLKSINNNNNGIKQRKLKNKFEETEKPIFNIITRAYHYFVEPSHVDESDLFFINDNIGLIEWPNAVENIPIETTIGVGHVFLESELRDVFTRLSISKITACDPVPRKGDKLSIAVVSSSFVYDNMCMFPIANILAENKRDYAKKHGYSFVGRSEEFDQQAHYKNRRTVWGKIDSVEKILPHYDWVFWLDMDTVIANQSVTVEWLFEKFTEMVGGADNFKKINLVVARPKQDVTINAGVFMIRNSEWSRRFLRTIQQRRDLYHMHQMEQRAMWDLMNTPDYKDETLFLDKDDHTFNTFPHMYVPGDFVVHWAPDDCPVKPILDAIGKFKQYEMNRNFKFTLDHPPDH</sequence>
<dbReference type="PANTHER" id="PTHR31306:SF4">
    <property type="entry name" value="ALPHA-1,2-GALACTOSYLTRANSFERASE"/>
    <property type="match status" value="1"/>
</dbReference>
<dbReference type="GO" id="GO:0016757">
    <property type="term" value="F:glycosyltransferase activity"/>
    <property type="evidence" value="ECO:0007669"/>
    <property type="project" value="UniProtKB-KW"/>
</dbReference>
<reference evidence="4" key="1">
    <citation type="submission" date="2021-06" db="EMBL/GenBank/DDBJ databases">
        <authorList>
            <person name="Kallberg Y."/>
            <person name="Tangrot J."/>
            <person name="Rosling A."/>
        </authorList>
    </citation>
    <scope>NUCLEOTIDE SEQUENCE</scope>
    <source>
        <strain evidence="4">MA453B</strain>
    </source>
</reference>
<keyword evidence="2" id="KW-0328">Glycosyltransferase</keyword>
<evidence type="ECO:0000256" key="1">
    <source>
        <dbReference type="ARBA" id="ARBA00005664"/>
    </source>
</evidence>
<evidence type="ECO:0000313" key="4">
    <source>
        <dbReference type="EMBL" id="CAG8777490.1"/>
    </source>
</evidence>
<dbReference type="Proteomes" id="UP000789405">
    <property type="component" value="Unassembled WGS sequence"/>
</dbReference>
<dbReference type="Pfam" id="PF05637">
    <property type="entry name" value="Glyco_transf_34"/>
    <property type="match status" value="1"/>
</dbReference>
<dbReference type="OrthoDB" id="205108at2759"/>
<dbReference type="SUPFAM" id="SSF53448">
    <property type="entry name" value="Nucleotide-diphospho-sugar transferases"/>
    <property type="match status" value="1"/>
</dbReference>
<dbReference type="EMBL" id="CAJVPY010020901">
    <property type="protein sequence ID" value="CAG8777490.1"/>
    <property type="molecule type" value="Genomic_DNA"/>
</dbReference>
<name>A0A9N9JDX5_9GLOM</name>
<accession>A0A9N9JDX5</accession>
<proteinExistence type="inferred from homology"/>
<dbReference type="Gene3D" id="3.90.550.10">
    <property type="entry name" value="Spore Coat Polysaccharide Biosynthesis Protein SpsA, Chain A"/>
    <property type="match status" value="1"/>
</dbReference>
<protein>
    <submittedName>
        <fullName evidence="4">16882_t:CDS:1</fullName>
    </submittedName>
</protein>
<dbReference type="GO" id="GO:0006487">
    <property type="term" value="P:protein N-linked glycosylation"/>
    <property type="evidence" value="ECO:0007669"/>
    <property type="project" value="TreeGrafter"/>
</dbReference>